<evidence type="ECO:0000313" key="3">
    <source>
        <dbReference type="Proteomes" id="UP000232164"/>
    </source>
</evidence>
<evidence type="ECO:0000313" key="2">
    <source>
        <dbReference type="EMBL" id="PKA40418.1"/>
    </source>
</evidence>
<organism evidence="2 3">
    <name type="scientific">Rhizobium sullae</name>
    <name type="common">Rhizobium hedysari</name>
    <dbReference type="NCBI Taxonomy" id="50338"/>
    <lineage>
        <taxon>Bacteria</taxon>
        <taxon>Pseudomonadati</taxon>
        <taxon>Pseudomonadota</taxon>
        <taxon>Alphaproteobacteria</taxon>
        <taxon>Hyphomicrobiales</taxon>
        <taxon>Rhizobiaceae</taxon>
        <taxon>Rhizobium/Agrobacterium group</taxon>
        <taxon>Rhizobium</taxon>
    </lineage>
</organism>
<protein>
    <submittedName>
        <fullName evidence="2">Uncharacterized protein</fullName>
    </submittedName>
</protein>
<proteinExistence type="predicted"/>
<keyword evidence="1" id="KW-0472">Membrane</keyword>
<feature type="transmembrane region" description="Helical" evidence="1">
    <location>
        <begin position="40"/>
        <end position="73"/>
    </location>
</feature>
<reference evidence="2 3" key="2">
    <citation type="submission" date="2017-12" db="EMBL/GenBank/DDBJ databases">
        <title>Genome sequence of Rhizobium sullae HCNT1 isolated from Sulla coronaria nodules and featuring peculiar denitrification phenotypes.</title>
        <authorList>
            <person name="De Diego-Diaz B."/>
            <person name="Treu L."/>
            <person name="Campanaro S."/>
            <person name="Da Silva Duarte V."/>
            <person name="Basaglia M."/>
            <person name="Favaro L."/>
            <person name="Casella S."/>
            <person name="Squartini A."/>
        </authorList>
    </citation>
    <scope>NUCLEOTIDE SEQUENCE [LARGE SCALE GENOMIC DNA]</scope>
    <source>
        <strain evidence="2 3">HCNT1</strain>
    </source>
</reference>
<sequence length="87" mass="9000">MTKTLPPILGHPLDYVPIDRTTQPITPTRFNPPTLKRAAVAAAIAGTATGIAFFAPIVALGALAIAIVTAGVWATDKLIKAIDSHGE</sequence>
<reference evidence="2 3" key="1">
    <citation type="submission" date="2017-11" db="EMBL/GenBank/DDBJ databases">
        <authorList>
            <person name="Han C.G."/>
        </authorList>
    </citation>
    <scope>NUCLEOTIDE SEQUENCE [LARGE SCALE GENOMIC DNA]</scope>
    <source>
        <strain evidence="2 3">HCNT1</strain>
    </source>
</reference>
<dbReference type="EMBL" id="PIQN01000022">
    <property type="protein sequence ID" value="PKA40418.1"/>
    <property type="molecule type" value="Genomic_DNA"/>
</dbReference>
<dbReference type="Proteomes" id="UP000232164">
    <property type="component" value="Unassembled WGS sequence"/>
</dbReference>
<evidence type="ECO:0000256" key="1">
    <source>
        <dbReference type="SAM" id="Phobius"/>
    </source>
</evidence>
<name>A0A2N0D305_RHISU</name>
<keyword evidence="1" id="KW-0812">Transmembrane</keyword>
<dbReference type="AlphaFoldDB" id="A0A2N0D305"/>
<dbReference type="RefSeq" id="WP_100772661.1">
    <property type="nucleotide sequence ID" value="NZ_PIQN01000022.1"/>
</dbReference>
<keyword evidence="1" id="KW-1133">Transmembrane helix</keyword>
<comment type="caution">
    <text evidence="2">The sequence shown here is derived from an EMBL/GenBank/DDBJ whole genome shotgun (WGS) entry which is preliminary data.</text>
</comment>
<gene>
    <name evidence="2" type="ORF">CWR43_27955</name>
</gene>
<accession>A0A2N0D305</accession>